<feature type="domain" description="Glycosyltransferase 2-like" evidence="2">
    <location>
        <begin position="8"/>
        <end position="167"/>
    </location>
</feature>
<keyword evidence="5" id="KW-1185">Reference proteome</keyword>
<dbReference type="InterPro" id="IPR050256">
    <property type="entry name" value="Glycosyltransferase_2"/>
</dbReference>
<reference evidence="5" key="1">
    <citation type="journal article" date="2019" name="Int. J. Syst. Evol. Microbiol.">
        <title>The Global Catalogue of Microorganisms (GCM) 10K type strain sequencing project: providing services to taxonomists for standard genome sequencing and annotation.</title>
        <authorList>
            <consortium name="The Broad Institute Genomics Platform"/>
            <consortium name="The Broad Institute Genome Sequencing Center for Infectious Disease"/>
            <person name="Wu L."/>
            <person name="Ma J."/>
        </authorList>
    </citation>
    <scope>NUCLEOTIDE SEQUENCE [LARGE SCALE GENOMIC DNA]</scope>
    <source>
        <strain evidence="5">JCM 15976</strain>
    </source>
</reference>
<gene>
    <name evidence="4" type="ORF">GCM10009431_11670</name>
</gene>
<feature type="transmembrane region" description="Helical" evidence="1">
    <location>
        <begin position="314"/>
        <end position="335"/>
    </location>
</feature>
<feature type="transmembrane region" description="Helical" evidence="1">
    <location>
        <begin position="355"/>
        <end position="379"/>
    </location>
</feature>
<feature type="transmembrane region" description="Helical" evidence="1">
    <location>
        <begin position="269"/>
        <end position="293"/>
    </location>
</feature>
<evidence type="ECO:0000313" key="4">
    <source>
        <dbReference type="EMBL" id="GAA0740976.1"/>
    </source>
</evidence>
<name>A0ABN1JJA5_9FLAO</name>
<dbReference type="RefSeq" id="WP_131505803.1">
    <property type="nucleotide sequence ID" value="NZ_BAAAGF010000001.1"/>
</dbReference>
<dbReference type="InterPro" id="IPR001173">
    <property type="entry name" value="Glyco_trans_2-like"/>
</dbReference>
<evidence type="ECO:0000259" key="3">
    <source>
        <dbReference type="Pfam" id="PF26629"/>
    </source>
</evidence>
<dbReference type="EMBL" id="BAAAGF010000001">
    <property type="protein sequence ID" value="GAA0740976.1"/>
    <property type="molecule type" value="Genomic_DNA"/>
</dbReference>
<protein>
    <submittedName>
        <fullName evidence="4">Glycosyltransferase family 2 protein</fullName>
    </submittedName>
</protein>
<dbReference type="PANTHER" id="PTHR48090:SF7">
    <property type="entry name" value="RFBJ PROTEIN"/>
    <property type="match status" value="1"/>
</dbReference>
<organism evidence="4 5">
    <name type="scientific">Gaetbulibacter jejuensis</name>
    <dbReference type="NCBI Taxonomy" id="584607"/>
    <lineage>
        <taxon>Bacteria</taxon>
        <taxon>Pseudomonadati</taxon>
        <taxon>Bacteroidota</taxon>
        <taxon>Flavobacteriia</taxon>
        <taxon>Flavobacteriales</taxon>
        <taxon>Flavobacteriaceae</taxon>
        <taxon>Gaetbulibacter</taxon>
    </lineage>
</organism>
<dbReference type="SUPFAM" id="SSF53448">
    <property type="entry name" value="Nucleotide-diphospho-sugar transferases"/>
    <property type="match status" value="1"/>
</dbReference>
<feature type="domain" description="Low-salt glycan biosynthesis hexosyltransferase Agl6 C-terminal transmembrane region" evidence="3">
    <location>
        <begin position="288"/>
        <end position="379"/>
    </location>
</feature>
<keyword evidence="1" id="KW-1133">Transmembrane helix</keyword>
<accession>A0ABN1JJA5</accession>
<feature type="transmembrane region" description="Helical" evidence="1">
    <location>
        <begin position="233"/>
        <end position="254"/>
    </location>
</feature>
<dbReference type="InterPro" id="IPR058718">
    <property type="entry name" value="Agl6_TM_C"/>
</dbReference>
<evidence type="ECO:0000259" key="2">
    <source>
        <dbReference type="Pfam" id="PF00535"/>
    </source>
</evidence>
<keyword evidence="1" id="KW-0472">Membrane</keyword>
<evidence type="ECO:0000313" key="5">
    <source>
        <dbReference type="Proteomes" id="UP001500736"/>
    </source>
</evidence>
<dbReference type="Pfam" id="PF26629">
    <property type="entry name" value="GT2_TM_C"/>
    <property type="match status" value="1"/>
</dbReference>
<comment type="caution">
    <text evidence="4">The sequence shown here is derived from an EMBL/GenBank/DDBJ whole genome shotgun (WGS) entry which is preliminary data.</text>
</comment>
<dbReference type="CDD" id="cd04179">
    <property type="entry name" value="DPM_DPG-synthase_like"/>
    <property type="match status" value="1"/>
</dbReference>
<evidence type="ECO:0000256" key="1">
    <source>
        <dbReference type="SAM" id="Phobius"/>
    </source>
</evidence>
<dbReference type="Gene3D" id="3.90.550.10">
    <property type="entry name" value="Spore Coat Polysaccharide Biosynthesis Protein SpsA, Chain A"/>
    <property type="match status" value="1"/>
</dbReference>
<proteinExistence type="predicted"/>
<sequence length="391" mass="43864">MESNIELSIVMPCLNEAETLEVCITKAQSFIKKHNINGEIIIADNGSTDGSIAIAQNLNANVVHVTNKGYGSALKGGIDAAKGKYIIMADADDSYDFEALDLFILKLREGYDLVMGNRFKGGIKKNAMPFLHKYLGNPVLSFIGRLFFNIKIGDFHCGLRGFSKEAYLKMNLKTTGMEFASEMIVKSKLNNLSITEVPTILHKDGRSRPPHLNTWRDGWRHLRFLMLYAPNWLFLYPSILLMLLGFTTSTLLVIKPVHIYNISFDVHTLLYTASIFLIGFQFFVFYALTKIFAVENGLLPKSNRYNKLFKYLNLESGLIVGSLLLLLGFGLSVYGTTVWKNLNFGNLNPSDTLRIVIPAAFTILLGIQIILFSLFFSILSLKSQTQKNESV</sequence>
<dbReference type="InterPro" id="IPR029044">
    <property type="entry name" value="Nucleotide-diphossugar_trans"/>
</dbReference>
<keyword evidence="1" id="KW-0812">Transmembrane</keyword>
<dbReference type="PANTHER" id="PTHR48090">
    <property type="entry name" value="UNDECAPRENYL-PHOSPHATE 4-DEOXY-4-FORMAMIDO-L-ARABINOSE TRANSFERASE-RELATED"/>
    <property type="match status" value="1"/>
</dbReference>
<dbReference type="Pfam" id="PF00535">
    <property type="entry name" value="Glycos_transf_2"/>
    <property type="match status" value="1"/>
</dbReference>
<dbReference type="Proteomes" id="UP001500736">
    <property type="component" value="Unassembled WGS sequence"/>
</dbReference>